<dbReference type="GO" id="GO:0042910">
    <property type="term" value="F:xenobiotic transmembrane transporter activity"/>
    <property type="evidence" value="ECO:0007669"/>
    <property type="project" value="InterPro"/>
</dbReference>
<dbReference type="RefSeq" id="WP_071505407.1">
    <property type="nucleotide sequence ID" value="NZ_MORL01000017.1"/>
</dbReference>
<dbReference type="GO" id="GO:0015297">
    <property type="term" value="F:antiporter activity"/>
    <property type="evidence" value="ECO:0007669"/>
    <property type="project" value="InterPro"/>
</dbReference>
<dbReference type="PANTHER" id="PTHR43823">
    <property type="entry name" value="SPORULATION PROTEIN YKVU"/>
    <property type="match status" value="1"/>
</dbReference>
<dbReference type="Proteomes" id="UP000181790">
    <property type="component" value="Unassembled WGS sequence"/>
</dbReference>
<gene>
    <name evidence="8" type="ORF">BLX24_22155</name>
</gene>
<comment type="subcellular location">
    <subcellularLocation>
        <location evidence="1">Cell membrane</location>
        <topology evidence="1">Multi-pass membrane protein</topology>
    </subcellularLocation>
</comment>
<evidence type="ECO:0000256" key="7">
    <source>
        <dbReference type="SAM" id="Phobius"/>
    </source>
</evidence>
<name>A0A1S2VF96_9BACT</name>
<evidence type="ECO:0000256" key="2">
    <source>
        <dbReference type="ARBA" id="ARBA00022448"/>
    </source>
</evidence>
<evidence type="ECO:0000256" key="1">
    <source>
        <dbReference type="ARBA" id="ARBA00004651"/>
    </source>
</evidence>
<evidence type="ECO:0000256" key="4">
    <source>
        <dbReference type="ARBA" id="ARBA00022692"/>
    </source>
</evidence>
<evidence type="ECO:0008006" key="10">
    <source>
        <dbReference type="Google" id="ProtNLM"/>
    </source>
</evidence>
<feature type="transmembrane region" description="Helical" evidence="7">
    <location>
        <begin position="16"/>
        <end position="36"/>
    </location>
</feature>
<feature type="transmembrane region" description="Helical" evidence="7">
    <location>
        <begin position="422"/>
        <end position="440"/>
    </location>
</feature>
<evidence type="ECO:0000256" key="5">
    <source>
        <dbReference type="ARBA" id="ARBA00022989"/>
    </source>
</evidence>
<feature type="transmembrane region" description="Helical" evidence="7">
    <location>
        <begin position="317"/>
        <end position="338"/>
    </location>
</feature>
<feature type="transmembrane region" description="Helical" evidence="7">
    <location>
        <begin position="198"/>
        <end position="219"/>
    </location>
</feature>
<feature type="transmembrane region" description="Helical" evidence="7">
    <location>
        <begin position="171"/>
        <end position="192"/>
    </location>
</feature>
<dbReference type="PIRSF" id="PIRSF006603">
    <property type="entry name" value="DinF"/>
    <property type="match status" value="1"/>
</dbReference>
<feature type="transmembrane region" description="Helical" evidence="7">
    <location>
        <begin position="390"/>
        <end position="410"/>
    </location>
</feature>
<dbReference type="Pfam" id="PF01554">
    <property type="entry name" value="MatE"/>
    <property type="match status" value="2"/>
</dbReference>
<evidence type="ECO:0000256" key="6">
    <source>
        <dbReference type="ARBA" id="ARBA00023136"/>
    </source>
</evidence>
<feature type="transmembrane region" description="Helical" evidence="7">
    <location>
        <begin position="139"/>
        <end position="159"/>
    </location>
</feature>
<feature type="transmembrane region" description="Helical" evidence="7">
    <location>
        <begin position="281"/>
        <end position="305"/>
    </location>
</feature>
<keyword evidence="3" id="KW-1003">Cell membrane</keyword>
<keyword evidence="2" id="KW-0813">Transport</keyword>
<evidence type="ECO:0000256" key="3">
    <source>
        <dbReference type="ARBA" id="ARBA00022475"/>
    </source>
</evidence>
<keyword evidence="6 7" id="KW-0472">Membrane</keyword>
<comment type="caution">
    <text evidence="8">The sequence shown here is derived from an EMBL/GenBank/DDBJ whole genome shotgun (WGS) entry which is preliminary data.</text>
</comment>
<organism evidence="8 9">
    <name type="scientific">Arsenicibacter rosenii</name>
    <dbReference type="NCBI Taxonomy" id="1750698"/>
    <lineage>
        <taxon>Bacteria</taxon>
        <taxon>Pseudomonadati</taxon>
        <taxon>Bacteroidota</taxon>
        <taxon>Cytophagia</taxon>
        <taxon>Cytophagales</taxon>
        <taxon>Spirosomataceae</taxon>
        <taxon>Arsenicibacter</taxon>
    </lineage>
</organism>
<dbReference type="InterPro" id="IPR048279">
    <property type="entry name" value="MdtK-like"/>
</dbReference>
<dbReference type="EMBL" id="MORL01000017">
    <property type="protein sequence ID" value="OIN56876.1"/>
    <property type="molecule type" value="Genomic_DNA"/>
</dbReference>
<keyword evidence="5 7" id="KW-1133">Transmembrane helix</keyword>
<accession>A0A1S2VF96</accession>
<dbReference type="InterPro" id="IPR051327">
    <property type="entry name" value="MATE_MepA_subfamily"/>
</dbReference>
<dbReference type="OrthoDB" id="9811110at2"/>
<feature type="transmembrane region" description="Helical" evidence="7">
    <location>
        <begin position="56"/>
        <end position="79"/>
    </location>
</feature>
<feature type="transmembrane region" description="Helical" evidence="7">
    <location>
        <begin position="358"/>
        <end position="378"/>
    </location>
</feature>
<dbReference type="PANTHER" id="PTHR43823:SF3">
    <property type="entry name" value="MULTIDRUG EXPORT PROTEIN MEPA"/>
    <property type="match status" value="1"/>
</dbReference>
<keyword evidence="4 7" id="KW-0812">Transmembrane</keyword>
<proteinExistence type="predicted"/>
<evidence type="ECO:0000313" key="8">
    <source>
        <dbReference type="EMBL" id="OIN56876.1"/>
    </source>
</evidence>
<dbReference type="AlphaFoldDB" id="A0A1S2VF96"/>
<feature type="transmembrane region" description="Helical" evidence="7">
    <location>
        <begin position="240"/>
        <end position="261"/>
    </location>
</feature>
<evidence type="ECO:0000313" key="9">
    <source>
        <dbReference type="Proteomes" id="UP000181790"/>
    </source>
</evidence>
<dbReference type="GO" id="GO:0005886">
    <property type="term" value="C:plasma membrane"/>
    <property type="evidence" value="ECO:0007669"/>
    <property type="project" value="UniProtKB-SubCell"/>
</dbReference>
<feature type="transmembrane region" description="Helical" evidence="7">
    <location>
        <begin position="100"/>
        <end position="119"/>
    </location>
</feature>
<reference evidence="8 9" key="1">
    <citation type="submission" date="2016-10" db="EMBL/GenBank/DDBJ databases">
        <title>Arsenicibacter rosenii gen. nov., sp. nov., an efficient arsenic-methylating bacterium isolated from an arsenic-contaminated paddy soil.</title>
        <authorList>
            <person name="Huang K."/>
        </authorList>
    </citation>
    <scope>NUCLEOTIDE SEQUENCE [LARGE SCALE GENOMIC DNA]</scope>
    <source>
        <strain evidence="8 9">SM-1</strain>
    </source>
</reference>
<keyword evidence="9" id="KW-1185">Reference proteome</keyword>
<dbReference type="InterPro" id="IPR002528">
    <property type="entry name" value="MATE_fam"/>
</dbReference>
<sequence length="453" mass="48539">MPAANQLGEAPIKSLFFRYYGPALISILSSAVHQIINGLILGQQVGKEGLAAVGLYGPVLIVFVSLALPVMIGGGVLIGKSFGADNTAKAQQVFQFATTLVLLTGGIIAASAPFIHQPLARFLAGDANPRLVQLTAGYAFWQLLSLPFFFLGMIWGNFVRADNAPTVSRNASLLAVAVNIVLDLVLIVGLHMGVTGAAIATGIALFSGPAYLFGYMLRGKTRYSLTGFRFTLRFAAWKELLRIGIPSFASELAFSTGLLLINRTLVGYGPLAVSAFGLVNYLSFILIRLFTAAMIASMPIMSFNLGANQPARVLETLRFAISFTVVLGVVITLAGFLIPDLFIRLFSGDQTTSFRDVATQAISLYFLLFLAAGPNYLLAAYLQSTGHSTVSTLINLLKGIVLISLCLLILPDRLGLTGVWLSRSLAEIGTLALVGGYTLFYRERYYQTEGIKG</sequence>
<protein>
    <recommendedName>
        <fullName evidence="10">MATE family efflux transporter</fullName>
    </recommendedName>
</protein>